<protein>
    <submittedName>
        <fullName evidence="1">Uncharacterized protein</fullName>
    </submittedName>
</protein>
<name>A0A0A9FXE1_ARUDO</name>
<accession>A0A0A9FXE1</accession>
<reference evidence="1" key="2">
    <citation type="journal article" date="2015" name="Data Brief">
        <title>Shoot transcriptome of the giant reed, Arundo donax.</title>
        <authorList>
            <person name="Barrero R.A."/>
            <person name="Guerrero F.D."/>
            <person name="Moolhuijzen P."/>
            <person name="Goolsby J.A."/>
            <person name="Tidwell J."/>
            <person name="Bellgard S.E."/>
            <person name="Bellgard M.I."/>
        </authorList>
    </citation>
    <scope>NUCLEOTIDE SEQUENCE</scope>
    <source>
        <tissue evidence="1">Shoot tissue taken approximately 20 cm above the soil surface</tissue>
    </source>
</reference>
<sequence length="32" mass="3454">MDVGIGFRIALNNTAVETDCLAYPSQLAQTIQ</sequence>
<reference evidence="1" key="1">
    <citation type="submission" date="2014-09" db="EMBL/GenBank/DDBJ databases">
        <authorList>
            <person name="Magalhaes I.L.F."/>
            <person name="Oliveira U."/>
            <person name="Santos F.R."/>
            <person name="Vidigal T.H.D.A."/>
            <person name="Brescovit A.D."/>
            <person name="Santos A.J."/>
        </authorList>
    </citation>
    <scope>NUCLEOTIDE SEQUENCE</scope>
    <source>
        <tissue evidence="1">Shoot tissue taken approximately 20 cm above the soil surface</tissue>
    </source>
</reference>
<dbReference type="AlphaFoldDB" id="A0A0A9FXE1"/>
<evidence type="ECO:0000313" key="1">
    <source>
        <dbReference type="EMBL" id="JAE15899.1"/>
    </source>
</evidence>
<dbReference type="EMBL" id="GBRH01181997">
    <property type="protein sequence ID" value="JAE15899.1"/>
    <property type="molecule type" value="Transcribed_RNA"/>
</dbReference>
<organism evidence="1">
    <name type="scientific">Arundo donax</name>
    <name type="common">Giant reed</name>
    <name type="synonym">Donax arundinaceus</name>
    <dbReference type="NCBI Taxonomy" id="35708"/>
    <lineage>
        <taxon>Eukaryota</taxon>
        <taxon>Viridiplantae</taxon>
        <taxon>Streptophyta</taxon>
        <taxon>Embryophyta</taxon>
        <taxon>Tracheophyta</taxon>
        <taxon>Spermatophyta</taxon>
        <taxon>Magnoliopsida</taxon>
        <taxon>Liliopsida</taxon>
        <taxon>Poales</taxon>
        <taxon>Poaceae</taxon>
        <taxon>PACMAD clade</taxon>
        <taxon>Arundinoideae</taxon>
        <taxon>Arundineae</taxon>
        <taxon>Arundo</taxon>
    </lineage>
</organism>
<proteinExistence type="predicted"/>